<organism evidence="1 2">
    <name type="scientific">Elysia crispata</name>
    <name type="common">lettuce slug</name>
    <dbReference type="NCBI Taxonomy" id="231223"/>
    <lineage>
        <taxon>Eukaryota</taxon>
        <taxon>Metazoa</taxon>
        <taxon>Spiralia</taxon>
        <taxon>Lophotrochozoa</taxon>
        <taxon>Mollusca</taxon>
        <taxon>Gastropoda</taxon>
        <taxon>Heterobranchia</taxon>
        <taxon>Euthyneura</taxon>
        <taxon>Panpulmonata</taxon>
        <taxon>Sacoglossa</taxon>
        <taxon>Placobranchoidea</taxon>
        <taxon>Plakobranchidae</taxon>
        <taxon>Elysia</taxon>
    </lineage>
</organism>
<reference evidence="1" key="1">
    <citation type="journal article" date="2023" name="G3 (Bethesda)">
        <title>A reference genome for the long-term kleptoplast-retaining sea slug Elysia crispata morphotype clarki.</title>
        <authorList>
            <person name="Eastman K.E."/>
            <person name="Pendleton A.L."/>
            <person name="Shaikh M.A."/>
            <person name="Suttiyut T."/>
            <person name="Ogas R."/>
            <person name="Tomko P."/>
            <person name="Gavelis G."/>
            <person name="Widhalm J.R."/>
            <person name="Wisecaver J.H."/>
        </authorList>
    </citation>
    <scope>NUCLEOTIDE SEQUENCE</scope>
    <source>
        <strain evidence="1">ECLA1</strain>
    </source>
</reference>
<dbReference type="AlphaFoldDB" id="A0AAE0ZYL2"/>
<comment type="caution">
    <text evidence="1">The sequence shown here is derived from an EMBL/GenBank/DDBJ whole genome shotgun (WGS) entry which is preliminary data.</text>
</comment>
<accession>A0AAE0ZYL2</accession>
<gene>
    <name evidence="1" type="ORF">RRG08_038112</name>
</gene>
<dbReference type="Proteomes" id="UP001283361">
    <property type="component" value="Unassembled WGS sequence"/>
</dbReference>
<name>A0AAE0ZYL2_9GAST</name>
<evidence type="ECO:0000313" key="1">
    <source>
        <dbReference type="EMBL" id="KAK3777865.1"/>
    </source>
</evidence>
<keyword evidence="2" id="KW-1185">Reference proteome</keyword>
<evidence type="ECO:0000313" key="2">
    <source>
        <dbReference type="Proteomes" id="UP001283361"/>
    </source>
</evidence>
<sequence>MFVFDCWLRKHARRSLSRTANVPAADYLRCVGGDYVSASSYRVVREEVRALRIRQQLQQFYSRTTMRCTWARLRFPLQLGSSTGRDLAVLFCRLSCPAVLGDCFQAGLYNR</sequence>
<proteinExistence type="predicted"/>
<protein>
    <submittedName>
        <fullName evidence="1">Uncharacterized protein</fullName>
    </submittedName>
</protein>
<dbReference type="EMBL" id="JAWDGP010003058">
    <property type="protein sequence ID" value="KAK3777865.1"/>
    <property type="molecule type" value="Genomic_DNA"/>
</dbReference>